<dbReference type="PANTHER" id="PTHR32097">
    <property type="entry name" value="CAMP-BINDING PROTEIN 1-RELATED"/>
    <property type="match status" value="1"/>
</dbReference>
<feature type="domain" description="TerD" evidence="3">
    <location>
        <begin position="31"/>
        <end position="163"/>
    </location>
</feature>
<dbReference type="Pfam" id="PF02342">
    <property type="entry name" value="TerD"/>
    <property type="match status" value="1"/>
</dbReference>
<organism evidence="4 5">
    <name type="scientific">Massilia aquatica</name>
    <dbReference type="NCBI Taxonomy" id="2609000"/>
    <lineage>
        <taxon>Bacteria</taxon>
        <taxon>Pseudomonadati</taxon>
        <taxon>Pseudomonadota</taxon>
        <taxon>Betaproteobacteria</taxon>
        <taxon>Burkholderiales</taxon>
        <taxon>Oxalobacteraceae</taxon>
        <taxon>Telluria group</taxon>
        <taxon>Massilia</taxon>
    </lineage>
</organism>
<keyword evidence="1" id="KW-0778">Tellurium resistance</keyword>
<name>A0ABX0LWQ6_9BURK</name>
<keyword evidence="5" id="KW-1185">Reference proteome</keyword>
<reference evidence="4 5" key="1">
    <citation type="submission" date="2019-09" db="EMBL/GenBank/DDBJ databases">
        <title>Taxonomy of Antarctic Massilia spp.: description of Massilia rubra sp. nov., Massilia aquatica sp. nov., Massilia mucilaginosa sp. nov., Massilia frigida sp. nov. isolated from streams, lakes and regoliths.</title>
        <authorList>
            <person name="Holochova P."/>
            <person name="Sedlacek I."/>
            <person name="Kralova S."/>
            <person name="Maslanova I."/>
            <person name="Busse H.-J."/>
            <person name="Stankova E."/>
            <person name="Vrbovska V."/>
            <person name="Kovarovic V."/>
            <person name="Bartak M."/>
            <person name="Svec P."/>
            <person name="Pantucek R."/>
        </authorList>
    </citation>
    <scope>NUCLEOTIDE SEQUENCE [LARGE SCALE GENOMIC DNA]</scope>
    <source>
        <strain evidence="4 5">CCM 8693</strain>
    </source>
</reference>
<proteinExistence type="predicted"/>
<evidence type="ECO:0000256" key="1">
    <source>
        <dbReference type="ARBA" id="ARBA00022686"/>
    </source>
</evidence>
<evidence type="ECO:0000313" key="4">
    <source>
        <dbReference type="EMBL" id="NHZ38903.1"/>
    </source>
</evidence>
<protein>
    <recommendedName>
        <fullName evidence="3">TerD domain-containing protein</fullName>
    </recommendedName>
</protein>
<comment type="caution">
    <text evidence="4">The sequence shown here is derived from an EMBL/GenBank/DDBJ whole genome shotgun (WGS) entry which is preliminary data.</text>
</comment>
<gene>
    <name evidence="4" type="ORF">F1609_01785</name>
</gene>
<sequence>MNEIGRGQKGKLADIGCAGPFNVTLDMAPAGLVIDVACFGLDADSRLSDERFMIFFNQKASPADAVRYDTRGDASIFAIDLARLPASIERLVFAASIDGDGNMKRLGQSAMTLGTARFGFSGADFDTEKAVIVGELYLRDGSWRYGAVGQGFAGGLSALLAHYGGAEDTGARAPAAPAPAPAAPTVSLSKVTLTKPGERHVVSLVKGTGAPKKLVVRATWQDNGDKNSDNDDLDLRVGLLLPDSRMKLITAPDRPGAFDSAPFVRHMGDVQVASARQPATETVEVNPALAQLSGGRVALVFSVYSAVGNGAVSVASLKPVMRMEYGEQVVECAFDFNGSEAARDSSVYTYVIGTAIIDGDQISLGPSGQTSEPGSENTPWLHWEGERVRISMDGPIFFKGDGDDDDDDLDYSDSPYRYS</sequence>
<dbReference type="Gene3D" id="2.60.60.30">
    <property type="entry name" value="sav2460 like domains"/>
    <property type="match status" value="1"/>
</dbReference>
<dbReference type="Proteomes" id="UP000819052">
    <property type="component" value="Unassembled WGS sequence"/>
</dbReference>
<evidence type="ECO:0000313" key="5">
    <source>
        <dbReference type="Proteomes" id="UP000819052"/>
    </source>
</evidence>
<dbReference type="EMBL" id="VVIW01000001">
    <property type="protein sequence ID" value="NHZ38903.1"/>
    <property type="molecule type" value="Genomic_DNA"/>
</dbReference>
<evidence type="ECO:0000259" key="3">
    <source>
        <dbReference type="Pfam" id="PF02342"/>
    </source>
</evidence>
<evidence type="ECO:0000256" key="2">
    <source>
        <dbReference type="SAM" id="MobiDB-lite"/>
    </source>
</evidence>
<dbReference type="InterPro" id="IPR051324">
    <property type="entry name" value="Stress/Tellurium_Resist"/>
</dbReference>
<feature type="compositionally biased region" description="Acidic residues" evidence="2">
    <location>
        <begin position="402"/>
        <end position="411"/>
    </location>
</feature>
<dbReference type="RefSeq" id="WP_167074064.1">
    <property type="nucleotide sequence ID" value="NZ_VVIW01000001.1"/>
</dbReference>
<accession>A0ABX0LWQ6</accession>
<dbReference type="InterPro" id="IPR003325">
    <property type="entry name" value="TerD"/>
</dbReference>
<dbReference type="PANTHER" id="PTHR32097:SF3">
    <property type="entry name" value="TELLURITE RESISTANCE PROTEIN"/>
    <property type="match status" value="1"/>
</dbReference>
<dbReference type="CDD" id="cd06974">
    <property type="entry name" value="TerD_like"/>
    <property type="match status" value="1"/>
</dbReference>
<feature type="region of interest" description="Disordered" evidence="2">
    <location>
        <begin position="397"/>
        <end position="419"/>
    </location>
</feature>